<dbReference type="PANTHER" id="PTHR43335:SF4">
    <property type="entry name" value="ABC TRANSPORTER, ATP-BINDING PROTEIN"/>
    <property type="match status" value="1"/>
</dbReference>
<dbReference type="SUPFAM" id="SSF52540">
    <property type="entry name" value="P-loop containing nucleoside triphosphate hydrolases"/>
    <property type="match status" value="1"/>
</dbReference>
<gene>
    <name evidence="6" type="ORF">SAMN05443377_10386</name>
</gene>
<dbReference type="Pfam" id="PF00005">
    <property type="entry name" value="ABC_tran"/>
    <property type="match status" value="1"/>
</dbReference>
<dbReference type="PROSITE" id="PS50893">
    <property type="entry name" value="ABC_TRANSPORTER_2"/>
    <property type="match status" value="1"/>
</dbReference>
<dbReference type="PANTHER" id="PTHR43335">
    <property type="entry name" value="ABC TRANSPORTER, ATP-BINDING PROTEIN"/>
    <property type="match status" value="1"/>
</dbReference>
<sequence length="325" mass="35416">MIETVGLVKVRGQRRVVDDAYLKVAGGRVTAFLGPNGAGKSSTMRLIAGLDRPTAGTALVDGRPIGSWEHPASMLGGLLDPPAIHPRWRVHEHLRYLGATHGLSRSRVTEVVEECGLDGFRDRRGRELSLGMRQRLGIAMAILANPANLMLDEPANGLDPQGMRWLRRLLRHYAEAGAVVLLSSHQMREVQDIADDVAVILNGRIVTHRPIAKFLIGTDQRTVVRTPDADRLGPAIQRAGGRIVNEPGRLVVVGLSGDQVGRLAFEHQAQLWELHTELAALEDVYLDFIDSELAAERVVPSSPRRALLDIHTSAPGISHAQPANN</sequence>
<evidence type="ECO:0000259" key="5">
    <source>
        <dbReference type="PROSITE" id="PS50893"/>
    </source>
</evidence>
<dbReference type="RefSeq" id="WP_091967424.1">
    <property type="nucleotide sequence ID" value="NZ_FOGZ01000003.1"/>
</dbReference>
<name>A0A1H9QFK1_9ACTN</name>
<evidence type="ECO:0000256" key="4">
    <source>
        <dbReference type="ARBA" id="ARBA00022840"/>
    </source>
</evidence>
<comment type="similarity">
    <text evidence="1">Belongs to the ABC transporter superfamily.</text>
</comment>
<keyword evidence="3" id="KW-0547">Nucleotide-binding</keyword>
<accession>A0A1H9QFK1</accession>
<dbReference type="InterPro" id="IPR003439">
    <property type="entry name" value="ABC_transporter-like_ATP-bd"/>
</dbReference>
<organism evidence="6 7">
    <name type="scientific">Propionibacterium cyclohexanicum</name>
    <dbReference type="NCBI Taxonomy" id="64702"/>
    <lineage>
        <taxon>Bacteria</taxon>
        <taxon>Bacillati</taxon>
        <taxon>Actinomycetota</taxon>
        <taxon>Actinomycetes</taxon>
        <taxon>Propionibacteriales</taxon>
        <taxon>Propionibacteriaceae</taxon>
        <taxon>Propionibacterium</taxon>
    </lineage>
</organism>
<dbReference type="GO" id="GO:0016887">
    <property type="term" value="F:ATP hydrolysis activity"/>
    <property type="evidence" value="ECO:0007669"/>
    <property type="project" value="InterPro"/>
</dbReference>
<evidence type="ECO:0000313" key="7">
    <source>
        <dbReference type="Proteomes" id="UP000198815"/>
    </source>
</evidence>
<dbReference type="AlphaFoldDB" id="A0A1H9QFK1"/>
<dbReference type="Gene3D" id="3.40.50.300">
    <property type="entry name" value="P-loop containing nucleotide triphosphate hydrolases"/>
    <property type="match status" value="1"/>
</dbReference>
<dbReference type="EMBL" id="FOGZ01000003">
    <property type="protein sequence ID" value="SER59316.1"/>
    <property type="molecule type" value="Genomic_DNA"/>
</dbReference>
<dbReference type="InterPro" id="IPR003593">
    <property type="entry name" value="AAA+_ATPase"/>
</dbReference>
<dbReference type="InterPro" id="IPR027417">
    <property type="entry name" value="P-loop_NTPase"/>
</dbReference>
<dbReference type="SMART" id="SM00382">
    <property type="entry name" value="AAA"/>
    <property type="match status" value="1"/>
</dbReference>
<dbReference type="OrthoDB" id="9804819at2"/>
<dbReference type="GO" id="GO:0005524">
    <property type="term" value="F:ATP binding"/>
    <property type="evidence" value="ECO:0007669"/>
    <property type="project" value="UniProtKB-KW"/>
</dbReference>
<evidence type="ECO:0000313" key="6">
    <source>
        <dbReference type="EMBL" id="SER59316.1"/>
    </source>
</evidence>
<keyword evidence="7" id="KW-1185">Reference proteome</keyword>
<dbReference type="Proteomes" id="UP000198815">
    <property type="component" value="Unassembled WGS sequence"/>
</dbReference>
<reference evidence="6 7" key="1">
    <citation type="submission" date="2016-10" db="EMBL/GenBank/DDBJ databases">
        <authorList>
            <person name="de Groot N.N."/>
        </authorList>
    </citation>
    <scope>NUCLEOTIDE SEQUENCE [LARGE SCALE GENOMIC DNA]</scope>
    <source>
        <strain evidence="6 7">DSM 16859</strain>
    </source>
</reference>
<dbReference type="STRING" id="64702.SAMN05443377_10386"/>
<evidence type="ECO:0000256" key="3">
    <source>
        <dbReference type="ARBA" id="ARBA00022741"/>
    </source>
</evidence>
<dbReference type="PROSITE" id="PS00211">
    <property type="entry name" value="ABC_TRANSPORTER_1"/>
    <property type="match status" value="1"/>
</dbReference>
<protein>
    <submittedName>
        <fullName evidence="6">ABC-2 type transport system ATP-binding protein</fullName>
    </submittedName>
</protein>
<dbReference type="InterPro" id="IPR017871">
    <property type="entry name" value="ABC_transporter-like_CS"/>
</dbReference>
<feature type="domain" description="ABC transporter" evidence="5">
    <location>
        <begin position="2"/>
        <end position="227"/>
    </location>
</feature>
<evidence type="ECO:0000256" key="2">
    <source>
        <dbReference type="ARBA" id="ARBA00022448"/>
    </source>
</evidence>
<keyword evidence="2" id="KW-0813">Transport</keyword>
<evidence type="ECO:0000256" key="1">
    <source>
        <dbReference type="ARBA" id="ARBA00005417"/>
    </source>
</evidence>
<proteinExistence type="inferred from homology"/>
<keyword evidence="4 6" id="KW-0067">ATP-binding</keyword>